<dbReference type="Pfam" id="PF05050">
    <property type="entry name" value="Methyltransf_21"/>
    <property type="match status" value="1"/>
</dbReference>
<evidence type="ECO:0000259" key="1">
    <source>
        <dbReference type="Pfam" id="PF05050"/>
    </source>
</evidence>
<gene>
    <name evidence="2" type="ORF">IAB59_07285</name>
</gene>
<dbReference type="GO" id="GO:0008168">
    <property type="term" value="F:methyltransferase activity"/>
    <property type="evidence" value="ECO:0007669"/>
    <property type="project" value="UniProtKB-KW"/>
</dbReference>
<dbReference type="NCBIfam" id="TIGR01444">
    <property type="entry name" value="fkbM_fam"/>
    <property type="match status" value="1"/>
</dbReference>
<name>A0A9D1KC46_9FIRM</name>
<reference evidence="2" key="1">
    <citation type="submission" date="2020-10" db="EMBL/GenBank/DDBJ databases">
        <authorList>
            <person name="Gilroy R."/>
        </authorList>
    </citation>
    <scope>NUCLEOTIDE SEQUENCE</scope>
    <source>
        <strain evidence="2">CHK195-26880</strain>
    </source>
</reference>
<dbReference type="Gene3D" id="3.40.50.150">
    <property type="entry name" value="Vaccinia Virus protein VP39"/>
    <property type="match status" value="1"/>
</dbReference>
<feature type="domain" description="Methyltransferase FkbM" evidence="1">
    <location>
        <begin position="197"/>
        <end position="267"/>
    </location>
</feature>
<dbReference type="GO" id="GO:0032259">
    <property type="term" value="P:methylation"/>
    <property type="evidence" value="ECO:0007669"/>
    <property type="project" value="UniProtKB-KW"/>
</dbReference>
<evidence type="ECO:0000313" key="3">
    <source>
        <dbReference type="Proteomes" id="UP000886833"/>
    </source>
</evidence>
<keyword evidence="2" id="KW-0808">Transferase</keyword>
<dbReference type="SUPFAM" id="SSF53335">
    <property type="entry name" value="S-adenosyl-L-methionine-dependent methyltransferases"/>
    <property type="match status" value="1"/>
</dbReference>
<dbReference type="Proteomes" id="UP000886833">
    <property type="component" value="Unassembled WGS sequence"/>
</dbReference>
<dbReference type="AlphaFoldDB" id="A0A9D1KC46"/>
<dbReference type="InterPro" id="IPR029063">
    <property type="entry name" value="SAM-dependent_MTases_sf"/>
</dbReference>
<evidence type="ECO:0000313" key="2">
    <source>
        <dbReference type="EMBL" id="HIT38259.1"/>
    </source>
</evidence>
<protein>
    <submittedName>
        <fullName evidence="2">FkbM family methyltransferase</fullName>
    </submittedName>
</protein>
<dbReference type="EMBL" id="DVKQ01000094">
    <property type="protein sequence ID" value="HIT38259.1"/>
    <property type="molecule type" value="Genomic_DNA"/>
</dbReference>
<accession>A0A9D1KC46</accession>
<keyword evidence="2" id="KW-0489">Methyltransferase</keyword>
<reference evidence="2" key="2">
    <citation type="journal article" date="2021" name="PeerJ">
        <title>Extensive microbial diversity within the chicken gut microbiome revealed by metagenomics and culture.</title>
        <authorList>
            <person name="Gilroy R."/>
            <person name="Ravi A."/>
            <person name="Getino M."/>
            <person name="Pursley I."/>
            <person name="Horton D.L."/>
            <person name="Alikhan N.F."/>
            <person name="Baker D."/>
            <person name="Gharbi K."/>
            <person name="Hall N."/>
            <person name="Watson M."/>
            <person name="Adriaenssens E.M."/>
            <person name="Foster-Nyarko E."/>
            <person name="Jarju S."/>
            <person name="Secka A."/>
            <person name="Antonio M."/>
            <person name="Oren A."/>
            <person name="Chaudhuri R.R."/>
            <person name="La Ragione R."/>
            <person name="Hildebrand F."/>
            <person name="Pallen M.J."/>
        </authorList>
    </citation>
    <scope>NUCLEOTIDE SEQUENCE</scope>
    <source>
        <strain evidence="2">CHK195-26880</strain>
    </source>
</reference>
<sequence length="311" mass="36659">MMNKIDYEFYSLIKKLELMSKEEVYLNIKNRYLGLNKELRGNIETFINRFSFWGNLDYINNNFEEIEIIVNFLKNNLTDLLVLYQNLKDYKSRKILLAIIRNYYYYDFVMLNEVRDNCYKHYFDPDLVKTTKDTVYVDVGSYIGDSVDDFLDTYLEEYKKIYCYEVTYTSIATLKDKYIFNEDIIIKDKALYDKNTTLSLNTSSVDTSTNTINDSKGNIEAVTLDEDIKEKVDIIKMDIEGAEFKALNGCKEHIKNDSPTLLISIYHGFDDLIRISKLIKGFNKNYNFYLRYYGGNVFPTEIVLVAKKKVC</sequence>
<proteinExistence type="predicted"/>
<dbReference type="InterPro" id="IPR006342">
    <property type="entry name" value="FkbM_mtfrase"/>
</dbReference>
<comment type="caution">
    <text evidence="2">The sequence shown here is derived from an EMBL/GenBank/DDBJ whole genome shotgun (WGS) entry which is preliminary data.</text>
</comment>
<organism evidence="2 3">
    <name type="scientific">Candidatus Onthousia faecipullorum</name>
    <dbReference type="NCBI Taxonomy" id="2840887"/>
    <lineage>
        <taxon>Bacteria</taxon>
        <taxon>Bacillati</taxon>
        <taxon>Bacillota</taxon>
        <taxon>Bacilli</taxon>
        <taxon>Candidatus Onthousia</taxon>
    </lineage>
</organism>